<keyword evidence="1" id="KW-0472">Membrane</keyword>
<keyword evidence="1" id="KW-1133">Transmembrane helix</keyword>
<dbReference type="AlphaFoldDB" id="A0A242K180"/>
<sequence length="70" mass="8184">MKLIKIAKILAVISGLILYFIMSVNQFFLYFEMFALLILNGIRIFEQRKNVVMPNCSKQQISLKVKHAKH</sequence>
<protein>
    <submittedName>
        <fullName evidence="2">Uncharacterized protein</fullName>
    </submittedName>
</protein>
<dbReference type="Proteomes" id="UP000194933">
    <property type="component" value="Unassembled WGS sequence"/>
</dbReference>
<proteinExistence type="predicted"/>
<name>A0A242K180_9ENTE</name>
<organism evidence="2 3">
    <name type="scientific">Candidatus Enterococcus wittei</name>
    <dbReference type="NCBI Taxonomy" id="1987383"/>
    <lineage>
        <taxon>Bacteria</taxon>
        <taxon>Bacillati</taxon>
        <taxon>Bacillota</taxon>
        <taxon>Bacilli</taxon>
        <taxon>Lactobacillales</taxon>
        <taxon>Enterococcaceae</taxon>
        <taxon>Enterococcus</taxon>
    </lineage>
</organism>
<dbReference type="RefSeq" id="WP_086284565.1">
    <property type="nucleotide sequence ID" value="NZ_NGMO01000002.1"/>
</dbReference>
<evidence type="ECO:0000313" key="2">
    <source>
        <dbReference type="EMBL" id="OTP11335.1"/>
    </source>
</evidence>
<dbReference type="EMBL" id="NGMO01000002">
    <property type="protein sequence ID" value="OTP11335.1"/>
    <property type="molecule type" value="Genomic_DNA"/>
</dbReference>
<comment type="caution">
    <text evidence="2">The sequence shown here is derived from an EMBL/GenBank/DDBJ whole genome shotgun (WGS) entry which is preliminary data.</text>
</comment>
<evidence type="ECO:0000256" key="1">
    <source>
        <dbReference type="SAM" id="Phobius"/>
    </source>
</evidence>
<feature type="transmembrane region" description="Helical" evidence="1">
    <location>
        <begin position="7"/>
        <end position="22"/>
    </location>
</feature>
<evidence type="ECO:0000313" key="3">
    <source>
        <dbReference type="Proteomes" id="UP000194933"/>
    </source>
</evidence>
<keyword evidence="3" id="KW-1185">Reference proteome</keyword>
<reference evidence="2 3" key="1">
    <citation type="submission" date="2017-05" db="EMBL/GenBank/DDBJ databases">
        <title>The Genome Sequence of Enterococcus sp. 10A9_DIV0425.</title>
        <authorList>
            <consortium name="The Broad Institute Genomics Platform"/>
            <consortium name="The Broad Institute Genomic Center for Infectious Diseases"/>
            <person name="Earl A."/>
            <person name="Manson A."/>
            <person name="Schwartman J."/>
            <person name="Gilmore M."/>
            <person name="Abouelleil A."/>
            <person name="Cao P."/>
            <person name="Chapman S."/>
            <person name="Cusick C."/>
            <person name="Shea T."/>
            <person name="Young S."/>
            <person name="Neafsey D."/>
            <person name="Nusbaum C."/>
            <person name="Birren B."/>
        </authorList>
    </citation>
    <scope>NUCLEOTIDE SEQUENCE [LARGE SCALE GENOMIC DNA]</scope>
    <source>
        <strain evidence="2 3">10A9_DIV0425</strain>
    </source>
</reference>
<gene>
    <name evidence="2" type="ORF">A5844_001470</name>
</gene>
<accession>A0A242K180</accession>
<keyword evidence="1" id="KW-0812">Transmembrane</keyword>